<protein>
    <recommendedName>
        <fullName evidence="4">Secreted protein</fullName>
    </recommendedName>
</protein>
<dbReference type="Proteomes" id="UP000886653">
    <property type="component" value="Unassembled WGS sequence"/>
</dbReference>
<feature type="signal peptide" evidence="1">
    <location>
        <begin position="1"/>
        <end position="18"/>
    </location>
</feature>
<name>A0A9P6TDT7_9BASI</name>
<reference evidence="2" key="1">
    <citation type="submission" date="2013-11" db="EMBL/GenBank/DDBJ databases">
        <title>Genome sequence of the fusiform rust pathogen reveals effectors for host alternation and coevolution with pine.</title>
        <authorList>
            <consortium name="DOE Joint Genome Institute"/>
            <person name="Smith K."/>
            <person name="Pendleton A."/>
            <person name="Kubisiak T."/>
            <person name="Anderson C."/>
            <person name="Salamov A."/>
            <person name="Aerts A."/>
            <person name="Riley R."/>
            <person name="Clum A."/>
            <person name="Lindquist E."/>
            <person name="Ence D."/>
            <person name="Campbell M."/>
            <person name="Kronenberg Z."/>
            <person name="Feau N."/>
            <person name="Dhillon B."/>
            <person name="Hamelin R."/>
            <person name="Burleigh J."/>
            <person name="Smith J."/>
            <person name="Yandell M."/>
            <person name="Nelson C."/>
            <person name="Grigoriev I."/>
            <person name="Davis J."/>
        </authorList>
    </citation>
    <scope>NUCLEOTIDE SEQUENCE</scope>
    <source>
        <strain evidence="2">G11</strain>
    </source>
</reference>
<evidence type="ECO:0000256" key="1">
    <source>
        <dbReference type="SAM" id="SignalP"/>
    </source>
</evidence>
<evidence type="ECO:0000313" key="2">
    <source>
        <dbReference type="EMBL" id="KAG0148045.1"/>
    </source>
</evidence>
<organism evidence="2 3">
    <name type="scientific">Cronartium quercuum f. sp. fusiforme G11</name>
    <dbReference type="NCBI Taxonomy" id="708437"/>
    <lineage>
        <taxon>Eukaryota</taxon>
        <taxon>Fungi</taxon>
        <taxon>Dikarya</taxon>
        <taxon>Basidiomycota</taxon>
        <taxon>Pucciniomycotina</taxon>
        <taxon>Pucciniomycetes</taxon>
        <taxon>Pucciniales</taxon>
        <taxon>Coleosporiaceae</taxon>
        <taxon>Cronartium</taxon>
    </lineage>
</organism>
<evidence type="ECO:0008006" key="4">
    <source>
        <dbReference type="Google" id="ProtNLM"/>
    </source>
</evidence>
<gene>
    <name evidence="2" type="ORF">CROQUDRAFT_655421</name>
</gene>
<sequence>MHRSIPFVLAALAVTVMASPDPVANVPRHLEHTRFVRRSPKELTMQMKDEQDVKCGFCAGGTTSSSVIYGSSFSFMSQFSNVGAFAGSGAFPVLANSFAATSISSWTLATQAIVSVTNAASVFTQYIQTLQAVSINILLTSFRNLFSTVAVIVTQIQALGPFAGFGQFVNVYTQLIVYAQGLFLYISQTVGIQQFIGACGPFWQTFLATFTSLIQIGVQGQIFTSAFFASSGINTSFFQSIGITAFQQQQISISQISTVSAGAWASALPSTTFDGLPVGGFPSAFTFGSTTFEQHSSSSQTSVSGGAIAGQSFQQSQSTEVSQGQFSGAGFGHHF</sequence>
<dbReference type="AlphaFoldDB" id="A0A9P6TDT7"/>
<keyword evidence="3" id="KW-1185">Reference proteome</keyword>
<dbReference type="EMBL" id="MU167241">
    <property type="protein sequence ID" value="KAG0148045.1"/>
    <property type="molecule type" value="Genomic_DNA"/>
</dbReference>
<proteinExistence type="predicted"/>
<evidence type="ECO:0000313" key="3">
    <source>
        <dbReference type="Proteomes" id="UP000886653"/>
    </source>
</evidence>
<feature type="chain" id="PRO_5040442283" description="Secreted protein" evidence="1">
    <location>
        <begin position="19"/>
        <end position="335"/>
    </location>
</feature>
<comment type="caution">
    <text evidence="2">The sequence shown here is derived from an EMBL/GenBank/DDBJ whole genome shotgun (WGS) entry which is preliminary data.</text>
</comment>
<accession>A0A9P6TDT7</accession>
<keyword evidence="1" id="KW-0732">Signal</keyword>